<keyword evidence="3" id="KW-1185">Reference proteome</keyword>
<feature type="chain" id="PRO_5046649475" description="Secreted protein" evidence="1">
    <location>
        <begin position="26"/>
        <end position="136"/>
    </location>
</feature>
<protein>
    <recommendedName>
        <fullName evidence="4">Secreted protein</fullName>
    </recommendedName>
</protein>
<evidence type="ECO:0008006" key="4">
    <source>
        <dbReference type="Google" id="ProtNLM"/>
    </source>
</evidence>
<proteinExistence type="predicted"/>
<feature type="signal peptide" evidence="1">
    <location>
        <begin position="1"/>
        <end position="25"/>
    </location>
</feature>
<keyword evidence="1" id="KW-0732">Signal</keyword>
<comment type="caution">
    <text evidence="2">The sequence shown here is derived from an EMBL/GenBank/DDBJ whole genome shotgun (WGS) entry which is preliminary data.</text>
</comment>
<dbReference type="EMBL" id="CAXAMN010023707">
    <property type="protein sequence ID" value="CAK9080152.1"/>
    <property type="molecule type" value="Genomic_DNA"/>
</dbReference>
<dbReference type="Proteomes" id="UP001642484">
    <property type="component" value="Unassembled WGS sequence"/>
</dbReference>
<evidence type="ECO:0000313" key="3">
    <source>
        <dbReference type="Proteomes" id="UP001642484"/>
    </source>
</evidence>
<organism evidence="2 3">
    <name type="scientific">Durusdinium trenchii</name>
    <dbReference type="NCBI Taxonomy" id="1381693"/>
    <lineage>
        <taxon>Eukaryota</taxon>
        <taxon>Sar</taxon>
        <taxon>Alveolata</taxon>
        <taxon>Dinophyceae</taxon>
        <taxon>Suessiales</taxon>
        <taxon>Symbiodiniaceae</taxon>
        <taxon>Durusdinium</taxon>
    </lineage>
</organism>
<evidence type="ECO:0000313" key="2">
    <source>
        <dbReference type="EMBL" id="CAK9080152.1"/>
    </source>
</evidence>
<evidence type="ECO:0000256" key="1">
    <source>
        <dbReference type="SAM" id="SignalP"/>
    </source>
</evidence>
<accession>A0ABP0PWX6</accession>
<gene>
    <name evidence="2" type="ORF">CCMP2556_LOCUS39379</name>
</gene>
<sequence length="136" mass="14877">MSVVLAVRLQVVPLLTLWGAQLANNKPPRVVPEPIISILQHPTSHGVVTASSSPHRLFFTVQGKSTLLNLLAKKEEPCVGDVVHSRNLTVCRYSQHFDEIAPALGLSAVEFLTSQELRRFGAGTESLECSKKNQSH</sequence>
<reference evidence="2 3" key="1">
    <citation type="submission" date="2024-02" db="EMBL/GenBank/DDBJ databases">
        <authorList>
            <person name="Chen Y."/>
            <person name="Shah S."/>
            <person name="Dougan E. K."/>
            <person name="Thang M."/>
            <person name="Chan C."/>
        </authorList>
    </citation>
    <scope>NUCLEOTIDE SEQUENCE [LARGE SCALE GENOMIC DNA]</scope>
</reference>
<name>A0ABP0PWX6_9DINO</name>